<feature type="signal peptide" evidence="2">
    <location>
        <begin position="1"/>
        <end position="20"/>
    </location>
</feature>
<dbReference type="PROSITE" id="PS51257">
    <property type="entry name" value="PROKAR_LIPOPROTEIN"/>
    <property type="match status" value="1"/>
</dbReference>
<evidence type="ECO:0000256" key="1">
    <source>
        <dbReference type="SAM" id="MobiDB-lite"/>
    </source>
</evidence>
<feature type="domain" description="Ribonuclease H1 N-terminal" evidence="3">
    <location>
        <begin position="124"/>
        <end position="164"/>
    </location>
</feature>
<protein>
    <recommendedName>
        <fullName evidence="3">Ribonuclease H1 N-terminal domain-containing protein</fullName>
    </recommendedName>
</protein>
<name>A0A0D0AIG0_9AGAR</name>
<accession>A0A0D0AIG0</accession>
<dbReference type="Proteomes" id="UP000053593">
    <property type="component" value="Unassembled WGS sequence"/>
</dbReference>
<reference evidence="4 5" key="1">
    <citation type="submission" date="2014-04" db="EMBL/GenBank/DDBJ databases">
        <title>Evolutionary Origins and Diversification of the Mycorrhizal Mutualists.</title>
        <authorList>
            <consortium name="DOE Joint Genome Institute"/>
            <consortium name="Mycorrhizal Genomics Consortium"/>
            <person name="Kohler A."/>
            <person name="Kuo A."/>
            <person name="Nagy L.G."/>
            <person name="Floudas D."/>
            <person name="Copeland A."/>
            <person name="Barry K.W."/>
            <person name="Cichocki N."/>
            <person name="Veneault-Fourrey C."/>
            <person name="LaButti K."/>
            <person name="Lindquist E.A."/>
            <person name="Lipzen A."/>
            <person name="Lundell T."/>
            <person name="Morin E."/>
            <person name="Murat C."/>
            <person name="Riley R."/>
            <person name="Ohm R."/>
            <person name="Sun H."/>
            <person name="Tunlid A."/>
            <person name="Henrissat B."/>
            <person name="Grigoriev I.V."/>
            <person name="Hibbett D.S."/>
            <person name="Martin F."/>
        </authorList>
    </citation>
    <scope>NUCLEOTIDE SEQUENCE [LARGE SCALE GENOMIC DNA]</scope>
    <source>
        <strain evidence="4 5">FD-317 M1</strain>
    </source>
</reference>
<dbReference type="InterPro" id="IPR037056">
    <property type="entry name" value="RNase_H1_N_sf"/>
</dbReference>
<proteinExistence type="predicted"/>
<keyword evidence="2" id="KW-0732">Signal</keyword>
<dbReference type="OrthoDB" id="3270804at2759"/>
<feature type="chain" id="PRO_5002207202" description="Ribonuclease H1 N-terminal domain-containing protein" evidence="2">
    <location>
        <begin position="21"/>
        <end position="183"/>
    </location>
</feature>
<dbReference type="HOGENOM" id="CLU_1475321_0_0_1"/>
<gene>
    <name evidence="4" type="ORF">GYMLUDRAFT_253443</name>
</gene>
<sequence>MKSITLTGEALAAMVNFAAAMGCLSLKSETPTVAQGDDTQDHRADESESNTETWETTITSCDCLCSNCRCSCHASNVAVEGPIPATGAGSEAPAVGTSNEAPAVSAMSAAFQSSARSALSSQRWYAVTRGRAIRVFQDWSSVSLFVTGVSRACYVHYSTWEEADTTYNAAVCTQNTKVICNHN</sequence>
<dbReference type="AlphaFoldDB" id="A0A0D0AIG0"/>
<keyword evidence="5" id="KW-1185">Reference proteome</keyword>
<evidence type="ECO:0000256" key="2">
    <source>
        <dbReference type="SAM" id="SignalP"/>
    </source>
</evidence>
<dbReference type="Pfam" id="PF01693">
    <property type="entry name" value="Cauli_VI"/>
    <property type="match status" value="1"/>
</dbReference>
<dbReference type="InterPro" id="IPR009027">
    <property type="entry name" value="Ribosomal_bL9/RNase_H1_N"/>
</dbReference>
<feature type="region of interest" description="Disordered" evidence="1">
    <location>
        <begin position="31"/>
        <end position="51"/>
    </location>
</feature>
<dbReference type="InterPro" id="IPR011320">
    <property type="entry name" value="RNase_H1_N"/>
</dbReference>
<organism evidence="4 5">
    <name type="scientific">Collybiopsis luxurians FD-317 M1</name>
    <dbReference type="NCBI Taxonomy" id="944289"/>
    <lineage>
        <taxon>Eukaryota</taxon>
        <taxon>Fungi</taxon>
        <taxon>Dikarya</taxon>
        <taxon>Basidiomycota</taxon>
        <taxon>Agaricomycotina</taxon>
        <taxon>Agaricomycetes</taxon>
        <taxon>Agaricomycetidae</taxon>
        <taxon>Agaricales</taxon>
        <taxon>Marasmiineae</taxon>
        <taxon>Omphalotaceae</taxon>
        <taxon>Collybiopsis</taxon>
        <taxon>Collybiopsis luxurians</taxon>
    </lineage>
</organism>
<dbReference type="EMBL" id="KN834958">
    <property type="protein sequence ID" value="KIK49915.1"/>
    <property type="molecule type" value="Genomic_DNA"/>
</dbReference>
<evidence type="ECO:0000259" key="3">
    <source>
        <dbReference type="Pfam" id="PF01693"/>
    </source>
</evidence>
<dbReference type="Gene3D" id="3.40.970.10">
    <property type="entry name" value="Ribonuclease H1, N-terminal domain"/>
    <property type="match status" value="1"/>
</dbReference>
<evidence type="ECO:0000313" key="4">
    <source>
        <dbReference type="EMBL" id="KIK49915.1"/>
    </source>
</evidence>
<evidence type="ECO:0000313" key="5">
    <source>
        <dbReference type="Proteomes" id="UP000053593"/>
    </source>
</evidence>
<dbReference type="SUPFAM" id="SSF55658">
    <property type="entry name" value="L9 N-domain-like"/>
    <property type="match status" value="1"/>
</dbReference>